<reference evidence="2" key="1">
    <citation type="submission" date="2020-02" db="EMBL/GenBank/DDBJ databases">
        <authorList>
            <person name="Meier V. D."/>
        </authorList>
    </citation>
    <scope>NUCLEOTIDE SEQUENCE</scope>
    <source>
        <strain evidence="2">AVDCRST_MAG69</strain>
    </source>
</reference>
<gene>
    <name evidence="2" type="ORF">AVDCRST_MAG69-1699</name>
</gene>
<sequence>MSDASIAAPAARQGPGRMPPAAVAQIDVMLSRRAGGVLPGEHRTVGVGSGTELA</sequence>
<proteinExistence type="predicted"/>
<evidence type="ECO:0000256" key="1">
    <source>
        <dbReference type="SAM" id="MobiDB-lite"/>
    </source>
</evidence>
<dbReference type="AlphaFoldDB" id="A0A6J4SFJ2"/>
<feature type="non-terminal residue" evidence="2">
    <location>
        <position position="54"/>
    </location>
</feature>
<accession>A0A6J4SFJ2</accession>
<name>A0A6J4SFJ2_9ACTN</name>
<dbReference type="EMBL" id="CADCVP010000181">
    <property type="protein sequence ID" value="CAA9497645.1"/>
    <property type="molecule type" value="Genomic_DNA"/>
</dbReference>
<evidence type="ECO:0000313" key="2">
    <source>
        <dbReference type="EMBL" id="CAA9497645.1"/>
    </source>
</evidence>
<feature type="region of interest" description="Disordered" evidence="1">
    <location>
        <begin position="1"/>
        <end position="20"/>
    </location>
</feature>
<protein>
    <submittedName>
        <fullName evidence="2">Uncharacterized protein</fullName>
    </submittedName>
</protein>
<organism evidence="2">
    <name type="scientific">uncultured Solirubrobacteraceae bacterium</name>
    <dbReference type="NCBI Taxonomy" id="1162706"/>
    <lineage>
        <taxon>Bacteria</taxon>
        <taxon>Bacillati</taxon>
        <taxon>Actinomycetota</taxon>
        <taxon>Thermoleophilia</taxon>
        <taxon>Solirubrobacterales</taxon>
        <taxon>Solirubrobacteraceae</taxon>
        <taxon>environmental samples</taxon>
    </lineage>
</organism>